<feature type="chain" id="PRO_5003012225" description="ZSWIM1/3 RNaseH-like domain-containing protein" evidence="2">
    <location>
        <begin position="17"/>
        <end position="866"/>
    </location>
</feature>
<evidence type="ECO:0000313" key="4">
    <source>
        <dbReference type="EMBL" id="EEY68313.1"/>
    </source>
</evidence>
<feature type="compositionally biased region" description="Basic residues" evidence="1">
    <location>
        <begin position="659"/>
        <end position="675"/>
    </location>
</feature>
<dbReference type="STRING" id="403677.D0N1Y4"/>
<evidence type="ECO:0000259" key="3">
    <source>
        <dbReference type="Pfam" id="PF21056"/>
    </source>
</evidence>
<dbReference type="Proteomes" id="UP000006643">
    <property type="component" value="Unassembled WGS sequence"/>
</dbReference>
<dbReference type="AlphaFoldDB" id="D0N1Y4"/>
<gene>
    <name evidence="4" type="ORF">PITG_22747</name>
</gene>
<name>D0N1Y4_PHYIT</name>
<feature type="region of interest" description="Disordered" evidence="1">
    <location>
        <begin position="647"/>
        <end position="675"/>
    </location>
</feature>
<dbReference type="Pfam" id="PF21056">
    <property type="entry name" value="ZSWIM1-3_RNaseH-like"/>
    <property type="match status" value="1"/>
</dbReference>
<keyword evidence="5" id="KW-1185">Reference proteome</keyword>
<evidence type="ECO:0000256" key="1">
    <source>
        <dbReference type="SAM" id="MobiDB-lite"/>
    </source>
</evidence>
<dbReference type="InParanoid" id="D0N1Y4"/>
<reference evidence="5" key="1">
    <citation type="journal article" date="2009" name="Nature">
        <title>Genome sequence and analysis of the Irish potato famine pathogen Phytophthora infestans.</title>
        <authorList>
            <consortium name="The Broad Institute Genome Sequencing Platform"/>
            <person name="Haas B.J."/>
            <person name="Kamoun S."/>
            <person name="Zody M.C."/>
            <person name="Jiang R.H."/>
            <person name="Handsaker R.E."/>
            <person name="Cano L.M."/>
            <person name="Grabherr M."/>
            <person name="Kodira C.D."/>
            <person name="Raffaele S."/>
            <person name="Torto-Alalibo T."/>
            <person name="Bozkurt T.O."/>
            <person name="Ah-Fong A.M."/>
            <person name="Alvarado L."/>
            <person name="Anderson V.L."/>
            <person name="Armstrong M.R."/>
            <person name="Avrova A."/>
            <person name="Baxter L."/>
            <person name="Beynon J."/>
            <person name="Boevink P.C."/>
            <person name="Bollmann S.R."/>
            <person name="Bos J.I."/>
            <person name="Bulone V."/>
            <person name="Cai G."/>
            <person name="Cakir C."/>
            <person name="Carrington J.C."/>
            <person name="Chawner M."/>
            <person name="Conti L."/>
            <person name="Costanzo S."/>
            <person name="Ewan R."/>
            <person name="Fahlgren N."/>
            <person name="Fischbach M.A."/>
            <person name="Fugelstad J."/>
            <person name="Gilroy E.M."/>
            <person name="Gnerre S."/>
            <person name="Green P.J."/>
            <person name="Grenville-Briggs L.J."/>
            <person name="Griffith J."/>
            <person name="Grunwald N.J."/>
            <person name="Horn K."/>
            <person name="Horner N.R."/>
            <person name="Hu C.H."/>
            <person name="Huitema E."/>
            <person name="Jeong D.H."/>
            <person name="Jones A.M."/>
            <person name="Jones J.D."/>
            <person name="Jones R.W."/>
            <person name="Karlsson E.K."/>
            <person name="Kunjeti S.G."/>
            <person name="Lamour K."/>
            <person name="Liu Z."/>
            <person name="Ma L."/>
            <person name="Maclean D."/>
            <person name="Chibucos M.C."/>
            <person name="McDonald H."/>
            <person name="McWalters J."/>
            <person name="Meijer H.J."/>
            <person name="Morgan W."/>
            <person name="Morris P.F."/>
            <person name="Munro C.A."/>
            <person name="O'Neill K."/>
            <person name="Ospina-Giraldo M."/>
            <person name="Pinzon A."/>
            <person name="Pritchard L."/>
            <person name="Ramsahoye B."/>
            <person name="Ren Q."/>
            <person name="Restrepo S."/>
            <person name="Roy S."/>
            <person name="Sadanandom A."/>
            <person name="Savidor A."/>
            <person name="Schornack S."/>
            <person name="Schwartz D.C."/>
            <person name="Schumann U.D."/>
            <person name="Schwessinger B."/>
            <person name="Seyer L."/>
            <person name="Sharpe T."/>
            <person name="Silvar C."/>
            <person name="Song J."/>
            <person name="Studholme D.J."/>
            <person name="Sykes S."/>
            <person name="Thines M."/>
            <person name="van de Vondervoort P.J."/>
            <person name="Phuntumart V."/>
            <person name="Wawra S."/>
            <person name="Weide R."/>
            <person name="Win J."/>
            <person name="Young C."/>
            <person name="Zhou S."/>
            <person name="Fry W."/>
            <person name="Meyers B.C."/>
            <person name="van West P."/>
            <person name="Ristaino J."/>
            <person name="Govers F."/>
            <person name="Birch P.R."/>
            <person name="Whisson S.C."/>
            <person name="Judelson H.S."/>
            <person name="Nusbaum C."/>
        </authorList>
    </citation>
    <scope>NUCLEOTIDE SEQUENCE [LARGE SCALE GENOMIC DNA]</scope>
    <source>
        <strain evidence="5">T30-4</strain>
    </source>
</reference>
<dbReference type="eggNOG" id="ENOG502RRXV">
    <property type="taxonomic scope" value="Eukaryota"/>
</dbReference>
<keyword evidence="2" id="KW-0732">Signal</keyword>
<feature type="domain" description="ZSWIM1/3 RNaseH-like" evidence="3">
    <location>
        <begin position="25"/>
        <end position="123"/>
    </location>
</feature>
<sequence length="866" mass="95884">MKLTFVVLCAIGYAESCDLHHIANKAHANTIRPFPEVLMIDATHGTNRSKYKVFSFMAHDTFGKGQFVQHALLQNERYETLLTATEEFKANNPAWSRLQCVLVDKDFTELSVLEKAFPGVTVLLCQFHVLKYLREEIASADYGFSRSQKEQLGGVVSLLVYAKTEAEYDKRLQYMVHLASIGYAGPVANDRSGIVVGVESGSVGVESGSVGVEVTDHELEDISSRIDKHPFVKYFRKNWDSCRELWCAHRRQNTVTLGNNTNNRLEASWKHLKEWVDSFMGVYECIASTMYYQTLQERLFIAEVYKNVTVQHPDYDSEMTLVANIVSEHACELIFGQYSYAIGSASYTFYEGCPDVYFIKSISTADDALDEMNAEYSVTKREWKYSCLFMCTRLLPCRHVFYLRKALGQATVIPTLLLNRRWLLSTVRAAIENSSVVSDTAEPKSFEVKNVISSQARPWDSSRKYREALQFASQICDTMAGLGMTQYKEAMQYLQSVTGRFKRGKFEDPGVPILPPAESERHGSTSSSRDDALSPPLLTGHDPTARPTHHVSTELLTRHADTVNVSHVSPTVSESDHATSCNSVETTQVADLSVQSVSIGGQSGSIGGISGPVEEESGPVGEELDTVGKELDTVGDVELSTLPPAAEDTPFVIASPPRSRGRPRQTARSKKAARKKTVIVAQEDSELYASNLSLASVDAALSSDATYISSAAAVNKFKMVEYGFKFKTPTARTISSLPPTIALIPAESITRILRPEQIAICRKKVSALQSKHKGLAESAVALDISGFGAYSTSTIGIMNRWHMAIKVVKQVEKAVKWVEIIDFTLPMPAAFQVVLQTDMLSKMQSIPLLSAKVRRRNHAITTTLSN</sequence>
<dbReference type="PANTHER" id="PTHR31569:SF4">
    <property type="entry name" value="SWIM-TYPE DOMAIN-CONTAINING PROTEIN"/>
    <property type="match status" value="1"/>
</dbReference>
<protein>
    <recommendedName>
        <fullName evidence="3">ZSWIM1/3 RNaseH-like domain-containing protein</fullName>
    </recommendedName>
</protein>
<dbReference type="VEuPathDB" id="FungiDB:PITG_22747"/>
<organism evidence="4 5">
    <name type="scientific">Phytophthora infestans (strain T30-4)</name>
    <name type="common">Potato late blight agent</name>
    <dbReference type="NCBI Taxonomy" id="403677"/>
    <lineage>
        <taxon>Eukaryota</taxon>
        <taxon>Sar</taxon>
        <taxon>Stramenopiles</taxon>
        <taxon>Oomycota</taxon>
        <taxon>Peronosporomycetes</taxon>
        <taxon>Peronosporales</taxon>
        <taxon>Peronosporaceae</taxon>
        <taxon>Phytophthora</taxon>
    </lineage>
</organism>
<dbReference type="HOGENOM" id="CLU_023014_0_0_1"/>
<evidence type="ECO:0000256" key="2">
    <source>
        <dbReference type="SAM" id="SignalP"/>
    </source>
</evidence>
<evidence type="ECO:0000313" key="5">
    <source>
        <dbReference type="Proteomes" id="UP000006643"/>
    </source>
</evidence>
<dbReference type="PANTHER" id="PTHR31569">
    <property type="entry name" value="SWIM-TYPE DOMAIN-CONTAINING PROTEIN"/>
    <property type="match status" value="1"/>
</dbReference>
<dbReference type="OMA" id="PPIAHEM"/>
<dbReference type="InterPro" id="IPR048324">
    <property type="entry name" value="ZSWIM1-3_RNaseH-like"/>
</dbReference>
<dbReference type="RefSeq" id="XP_002905472.1">
    <property type="nucleotide sequence ID" value="XM_002905426.1"/>
</dbReference>
<dbReference type="GeneID" id="9475943"/>
<proteinExistence type="predicted"/>
<dbReference type="OrthoDB" id="125488at2759"/>
<feature type="compositionally biased region" description="Basic and acidic residues" evidence="1">
    <location>
        <begin position="518"/>
        <end position="532"/>
    </location>
</feature>
<dbReference type="KEGG" id="pif:PITG_22747"/>
<accession>D0N1Y4</accession>
<feature type="signal peptide" evidence="2">
    <location>
        <begin position="1"/>
        <end position="16"/>
    </location>
</feature>
<feature type="region of interest" description="Disordered" evidence="1">
    <location>
        <begin position="506"/>
        <end position="548"/>
    </location>
</feature>
<dbReference type="InterPro" id="IPR052579">
    <property type="entry name" value="Zinc_finger_SWIM"/>
</dbReference>
<dbReference type="EMBL" id="DS028123">
    <property type="protein sequence ID" value="EEY68313.1"/>
    <property type="molecule type" value="Genomic_DNA"/>
</dbReference>